<evidence type="ECO:0000259" key="2">
    <source>
        <dbReference type="PROSITE" id="PS51724"/>
    </source>
</evidence>
<dbReference type="SUPFAM" id="SSF110997">
    <property type="entry name" value="Sporulation related repeat"/>
    <property type="match status" value="1"/>
</dbReference>
<dbReference type="OrthoDB" id="5298866at2"/>
<dbReference type="PROSITE" id="PS51724">
    <property type="entry name" value="SPOR"/>
    <property type="match status" value="1"/>
</dbReference>
<dbReference type="KEGG" id="app:CAP2UW1_0754"/>
<gene>
    <name evidence="3" type="ordered locus">CAP2UW1_0754</name>
</gene>
<accession>C7RMS2</accession>
<proteinExistence type="predicted"/>
<dbReference type="EMBL" id="CP001715">
    <property type="protein sequence ID" value="ACV34099.1"/>
    <property type="molecule type" value="Genomic_DNA"/>
</dbReference>
<evidence type="ECO:0000256" key="1">
    <source>
        <dbReference type="SAM" id="MobiDB-lite"/>
    </source>
</evidence>
<dbReference type="InterPro" id="IPR007730">
    <property type="entry name" value="SPOR-like_dom"/>
</dbReference>
<reference evidence="3" key="1">
    <citation type="submission" date="2009-08" db="EMBL/GenBank/DDBJ databases">
        <authorList>
            <consortium name="US DOE Joint Genome Institute"/>
            <person name="Lucas S."/>
            <person name="Copeland A."/>
            <person name="Lapidus A."/>
            <person name="Glavina del Rio T."/>
            <person name="Dalin E."/>
            <person name="Tice H."/>
            <person name="Bruce D."/>
            <person name="Barry K."/>
            <person name="Pitluck S."/>
            <person name="Lowry S."/>
            <person name="Larimer F."/>
            <person name="Land M."/>
            <person name="Hauser L."/>
            <person name="Kyrpides N."/>
            <person name="Ivanova N."/>
            <person name="McMahon K.D."/>
            <person name="Hugenholtz P."/>
        </authorList>
    </citation>
    <scope>NUCLEOTIDE SEQUENCE</scope>
    <source>
        <strain evidence="3">UW-1</strain>
    </source>
</reference>
<dbReference type="eggNOG" id="ENOG503300Q">
    <property type="taxonomic scope" value="Bacteria"/>
</dbReference>
<organism evidence="3">
    <name type="scientific">Accumulibacter regalis</name>
    <dbReference type="NCBI Taxonomy" id="522306"/>
    <lineage>
        <taxon>Bacteria</taxon>
        <taxon>Pseudomonadati</taxon>
        <taxon>Pseudomonadota</taxon>
        <taxon>Betaproteobacteria</taxon>
        <taxon>Candidatus Accumulibacter</taxon>
    </lineage>
</organism>
<sequence precursor="true">MLLRLAVFLLVLANLLLFAWTQGYLGRSGNPDAQRVAQQVLPEQLRIVSRGEPARAPSTKDDSDKTVDKRNGNGEFCQVWSDLANADADQVERLLGEQFAAFKASRRTTAEISGYWVFVPPLASKDEASRKAAELEQLGVQEFFVVTGGGPNQLAISLGTYRSEAAANTRLEALRAKGVKSARVGERKGKPVNALEIRGPEAQAEALRQAIVALLPKASSPSACKVRSEPAP</sequence>
<name>C7RMS2_ACCRE</name>
<dbReference type="GO" id="GO:0042834">
    <property type="term" value="F:peptidoglycan binding"/>
    <property type="evidence" value="ECO:0007669"/>
    <property type="project" value="InterPro"/>
</dbReference>
<dbReference type="HOGENOM" id="CLU_085053_0_0_4"/>
<dbReference type="AlphaFoldDB" id="C7RMS2"/>
<dbReference type="STRING" id="522306.CAP2UW1_0754"/>
<feature type="region of interest" description="Disordered" evidence="1">
    <location>
        <begin position="51"/>
        <end position="70"/>
    </location>
</feature>
<protein>
    <submittedName>
        <fullName evidence="3">Sporulation domain protein</fullName>
    </submittedName>
</protein>
<reference evidence="3" key="2">
    <citation type="submission" date="2009-09" db="EMBL/GenBank/DDBJ databases">
        <title>Complete sequence of chromosome of Candidatus Accumulibacter phosphatis clade IIA str. UW-1.</title>
        <authorList>
            <consortium name="US DOE Joint Genome Institute"/>
            <person name="Martin H.G."/>
            <person name="Ivanova N."/>
            <person name="Kunin V."/>
            <person name="Warnecke F."/>
            <person name="Barry K."/>
            <person name="He S."/>
            <person name="Salamov A."/>
            <person name="Szeto E."/>
            <person name="Dalin E."/>
            <person name="Pangilinan J.L."/>
            <person name="Lapidus A."/>
            <person name="Lowry S."/>
            <person name="Kyrpides N.C."/>
            <person name="McMahon K.D."/>
            <person name="Hugenholtz P."/>
        </authorList>
    </citation>
    <scope>NUCLEOTIDE SEQUENCE [LARGE SCALE GENOMIC DNA]</scope>
    <source>
        <strain evidence="3">UW-1</strain>
    </source>
</reference>
<feature type="domain" description="SPOR" evidence="2">
    <location>
        <begin position="109"/>
        <end position="187"/>
    </location>
</feature>
<feature type="compositionally biased region" description="Basic and acidic residues" evidence="1">
    <location>
        <begin position="58"/>
        <end position="70"/>
    </location>
</feature>
<evidence type="ECO:0000313" key="3">
    <source>
        <dbReference type="EMBL" id="ACV34099.1"/>
    </source>
</evidence>
<dbReference type="InterPro" id="IPR036680">
    <property type="entry name" value="SPOR-like_sf"/>
</dbReference>